<feature type="domain" description="Sulfatase N-terminal" evidence="1">
    <location>
        <begin position="39"/>
        <end position="190"/>
    </location>
</feature>
<dbReference type="Gene3D" id="3.40.720.10">
    <property type="entry name" value="Alkaline Phosphatase, subunit A"/>
    <property type="match status" value="1"/>
</dbReference>
<dbReference type="EMBL" id="SJPR01000009">
    <property type="protein sequence ID" value="TWT92925.1"/>
    <property type="molecule type" value="Genomic_DNA"/>
</dbReference>
<dbReference type="PANTHER" id="PTHR43751">
    <property type="entry name" value="SULFATASE"/>
    <property type="match status" value="1"/>
</dbReference>
<sequence length="205" mass="22687">MMTACNLTTRIRPEHLMTRSIASTLFLLGALLAHAGDRPNIVVFLSDDHTLLDSSLYGSDEIATPNMDRVAAQGMTFDQAFVVSPACAPSRAALLTGLMPARNGAEANHVRPRKAVKRLPAYFQELGYEVVSFGKVAHYKQVLEYGFDLAKHFNYHEDIALGEAVKWLEARDSDRPLCLFIGTNWPHVPWPKPTTIGPDDVQVPD</sequence>
<keyword evidence="2" id="KW-0378">Hydrolase</keyword>
<name>A0A5C6A0J9_9BACT</name>
<evidence type="ECO:0000259" key="1">
    <source>
        <dbReference type="Pfam" id="PF00884"/>
    </source>
</evidence>
<organism evidence="2 3">
    <name type="scientific">Botrimarina colliarenosi</name>
    <dbReference type="NCBI Taxonomy" id="2528001"/>
    <lineage>
        <taxon>Bacteria</taxon>
        <taxon>Pseudomonadati</taxon>
        <taxon>Planctomycetota</taxon>
        <taxon>Planctomycetia</taxon>
        <taxon>Pirellulales</taxon>
        <taxon>Lacipirellulaceae</taxon>
        <taxon>Botrimarina</taxon>
    </lineage>
</organism>
<protein>
    <submittedName>
        <fullName evidence="2">Arylsulfatase</fullName>
        <ecNumber evidence="2">3.1.6.1</ecNumber>
    </submittedName>
</protein>
<accession>A0A5C6A0J9</accession>
<evidence type="ECO:0000313" key="3">
    <source>
        <dbReference type="Proteomes" id="UP000317421"/>
    </source>
</evidence>
<dbReference type="Pfam" id="PF00884">
    <property type="entry name" value="Sulfatase"/>
    <property type="match status" value="1"/>
</dbReference>
<dbReference type="InterPro" id="IPR017850">
    <property type="entry name" value="Alkaline_phosphatase_core_sf"/>
</dbReference>
<dbReference type="PANTHER" id="PTHR43751:SF1">
    <property type="entry name" value="SULFATASE ATSG-RELATED"/>
    <property type="match status" value="1"/>
</dbReference>
<dbReference type="EC" id="3.1.6.1" evidence="2"/>
<reference evidence="2 3" key="1">
    <citation type="submission" date="2019-02" db="EMBL/GenBank/DDBJ databases">
        <title>Deep-cultivation of Planctomycetes and their phenomic and genomic characterization uncovers novel biology.</title>
        <authorList>
            <person name="Wiegand S."/>
            <person name="Jogler M."/>
            <person name="Boedeker C."/>
            <person name="Pinto D."/>
            <person name="Vollmers J."/>
            <person name="Rivas-Marin E."/>
            <person name="Kohn T."/>
            <person name="Peeters S.H."/>
            <person name="Heuer A."/>
            <person name="Rast P."/>
            <person name="Oberbeckmann S."/>
            <person name="Bunk B."/>
            <person name="Jeske O."/>
            <person name="Meyerdierks A."/>
            <person name="Storesund J.E."/>
            <person name="Kallscheuer N."/>
            <person name="Luecker S."/>
            <person name="Lage O.M."/>
            <person name="Pohl T."/>
            <person name="Merkel B.J."/>
            <person name="Hornburger P."/>
            <person name="Mueller R.-W."/>
            <person name="Bruemmer F."/>
            <person name="Labrenz M."/>
            <person name="Spormann A.M."/>
            <person name="Op Den Camp H."/>
            <person name="Overmann J."/>
            <person name="Amann R."/>
            <person name="Jetten M.S.M."/>
            <person name="Mascher T."/>
            <person name="Medema M.H."/>
            <person name="Devos D.P."/>
            <person name="Kaster A.-K."/>
            <person name="Ovreas L."/>
            <person name="Rohde M."/>
            <person name="Galperin M.Y."/>
            <person name="Jogler C."/>
        </authorList>
    </citation>
    <scope>NUCLEOTIDE SEQUENCE [LARGE SCALE GENOMIC DNA]</scope>
    <source>
        <strain evidence="2 3">Pla108</strain>
    </source>
</reference>
<evidence type="ECO:0000313" key="2">
    <source>
        <dbReference type="EMBL" id="TWT92925.1"/>
    </source>
</evidence>
<proteinExistence type="predicted"/>
<dbReference type="InterPro" id="IPR000917">
    <property type="entry name" value="Sulfatase_N"/>
</dbReference>
<keyword evidence="3" id="KW-1185">Reference proteome</keyword>
<dbReference type="AlphaFoldDB" id="A0A5C6A0J9"/>
<dbReference type="GO" id="GO:0004065">
    <property type="term" value="F:arylsulfatase activity"/>
    <property type="evidence" value="ECO:0007669"/>
    <property type="project" value="UniProtKB-EC"/>
</dbReference>
<gene>
    <name evidence="2" type="primary">atsA_11</name>
    <name evidence="2" type="ORF">Pla108_40650</name>
</gene>
<dbReference type="Proteomes" id="UP000317421">
    <property type="component" value="Unassembled WGS sequence"/>
</dbReference>
<dbReference type="SUPFAM" id="SSF53649">
    <property type="entry name" value="Alkaline phosphatase-like"/>
    <property type="match status" value="1"/>
</dbReference>
<comment type="caution">
    <text evidence="2">The sequence shown here is derived from an EMBL/GenBank/DDBJ whole genome shotgun (WGS) entry which is preliminary data.</text>
</comment>
<dbReference type="InterPro" id="IPR052701">
    <property type="entry name" value="GAG_Ulvan_Degrading_Sulfatases"/>
</dbReference>